<dbReference type="EMBL" id="WIWT01000055">
    <property type="protein sequence ID" value="KAF3206947.1"/>
    <property type="molecule type" value="Genomic_DNA"/>
</dbReference>
<protein>
    <submittedName>
        <fullName evidence="5">Uncharacterized protein</fullName>
    </submittedName>
</protein>
<accession>A0A6G1LR81</accession>
<feature type="region of interest" description="Disordered" evidence="1">
    <location>
        <begin position="1"/>
        <end position="85"/>
    </location>
</feature>
<evidence type="ECO:0000256" key="1">
    <source>
        <dbReference type="SAM" id="MobiDB-lite"/>
    </source>
</evidence>
<dbReference type="Proteomes" id="UP000614610">
    <property type="component" value="Unassembled WGS sequence"/>
</dbReference>
<gene>
    <name evidence="3" type="ORF">TWF106_004095</name>
    <name evidence="5" type="ORF">TWF191_002015</name>
    <name evidence="4" type="ORF">TWF679_008512</name>
    <name evidence="2" type="ORF">TWF788_002073</name>
</gene>
<proteinExistence type="predicted"/>
<dbReference type="EMBL" id="WIWS01000197">
    <property type="protein sequence ID" value="KAF3198888.1"/>
    <property type="molecule type" value="Genomic_DNA"/>
</dbReference>
<evidence type="ECO:0000313" key="4">
    <source>
        <dbReference type="EMBL" id="KAF3206947.1"/>
    </source>
</evidence>
<evidence type="ECO:0000313" key="2">
    <source>
        <dbReference type="EMBL" id="KAF3162271.1"/>
    </source>
</evidence>
<sequence>MIRSIHSSSSSSSSKTLSIIPPLTAEECGQNTPTHEQPPNTSRPHERTERSRRGPVRKEVQTEESLFDERLNHGLGARSSTPPVEEFSQDNFFGLSHEYSFSQHEINNNLNIGLDPALQSTIKSLPETSFHEPQPQSGCYGIDRYLATPRHGDAVRYYRPQ</sequence>
<dbReference type="Proteomes" id="UP000479691">
    <property type="component" value="Unassembled WGS sequence"/>
</dbReference>
<evidence type="ECO:0000313" key="5">
    <source>
        <dbReference type="EMBL" id="KAF3228898.1"/>
    </source>
</evidence>
<organism evidence="5 8">
    <name type="scientific">Orbilia oligospora</name>
    <name type="common">Nematode-trapping fungus</name>
    <name type="synonym">Arthrobotrys oligospora</name>
    <dbReference type="NCBI Taxonomy" id="2813651"/>
    <lineage>
        <taxon>Eukaryota</taxon>
        <taxon>Fungi</taxon>
        <taxon>Dikarya</taxon>
        <taxon>Ascomycota</taxon>
        <taxon>Pezizomycotina</taxon>
        <taxon>Orbiliomycetes</taxon>
        <taxon>Orbiliales</taxon>
        <taxon>Orbiliaceae</taxon>
        <taxon>Orbilia</taxon>
    </lineage>
</organism>
<feature type="compositionally biased region" description="Polar residues" evidence="1">
    <location>
        <begin position="29"/>
        <end position="42"/>
    </location>
</feature>
<evidence type="ECO:0000313" key="6">
    <source>
        <dbReference type="Proteomes" id="UP000472727"/>
    </source>
</evidence>
<dbReference type="Proteomes" id="UP000472727">
    <property type="component" value="Unassembled WGS sequence"/>
</dbReference>
<comment type="caution">
    <text evidence="5">The sequence shown here is derived from an EMBL/GenBank/DDBJ whole genome shotgun (WGS) entry which is preliminary data.</text>
</comment>
<dbReference type="EMBL" id="JAABOE010000134">
    <property type="protein sequence ID" value="KAF3162271.1"/>
    <property type="molecule type" value="Genomic_DNA"/>
</dbReference>
<dbReference type="EMBL" id="WIPF01000014">
    <property type="protein sequence ID" value="KAF3228898.1"/>
    <property type="molecule type" value="Genomic_DNA"/>
</dbReference>
<reference evidence="6 7" key="1">
    <citation type="submission" date="2019-06" db="EMBL/GenBank/DDBJ databases">
        <authorList>
            <person name="Palmer J.M."/>
        </authorList>
    </citation>
    <scope>NUCLEOTIDE SEQUENCE [LARGE SCALE GENOMIC DNA]</scope>
    <source>
        <strain evidence="3 6">TWF106</strain>
        <strain evidence="5 8">TWF191</strain>
        <strain evidence="4">TWF679</strain>
        <strain evidence="2 7">TWF788</strain>
    </source>
</reference>
<evidence type="ECO:0000313" key="8">
    <source>
        <dbReference type="Proteomes" id="UP000483672"/>
    </source>
</evidence>
<evidence type="ECO:0000313" key="3">
    <source>
        <dbReference type="EMBL" id="KAF3198888.1"/>
    </source>
</evidence>
<dbReference type="AlphaFoldDB" id="A0A6G1LR81"/>
<feature type="compositionally biased region" description="Basic and acidic residues" evidence="1">
    <location>
        <begin position="43"/>
        <end position="72"/>
    </location>
</feature>
<dbReference type="Proteomes" id="UP000483672">
    <property type="component" value="Unassembled WGS sequence"/>
</dbReference>
<name>A0A6G1LR81_ORBOL</name>
<evidence type="ECO:0000313" key="7">
    <source>
        <dbReference type="Proteomes" id="UP000479691"/>
    </source>
</evidence>
<dbReference type="OrthoDB" id="5296823at2759"/>